<dbReference type="PANTHER" id="PTHR24193:SF121">
    <property type="entry name" value="ADA2A-CONTAINING COMPLEX COMPONENT 3, ISOFORM D"/>
    <property type="match status" value="1"/>
</dbReference>
<feature type="repeat" description="ANK" evidence="3">
    <location>
        <begin position="118"/>
        <end position="150"/>
    </location>
</feature>
<organism evidence="5 6">
    <name type="scientific">Patella caerulea</name>
    <name type="common">Rayed Mediterranean limpet</name>
    <dbReference type="NCBI Taxonomy" id="87958"/>
    <lineage>
        <taxon>Eukaryota</taxon>
        <taxon>Metazoa</taxon>
        <taxon>Spiralia</taxon>
        <taxon>Lophotrochozoa</taxon>
        <taxon>Mollusca</taxon>
        <taxon>Gastropoda</taxon>
        <taxon>Patellogastropoda</taxon>
        <taxon>Patelloidea</taxon>
        <taxon>Patellidae</taxon>
        <taxon>Patella</taxon>
    </lineage>
</organism>
<comment type="caution">
    <text evidence="5">The sequence shown here is derived from an EMBL/GenBank/DDBJ whole genome shotgun (WGS) entry which is preliminary data.</text>
</comment>
<evidence type="ECO:0000256" key="3">
    <source>
        <dbReference type="PROSITE-ProRule" id="PRU00023"/>
    </source>
</evidence>
<dbReference type="SUPFAM" id="SSF48403">
    <property type="entry name" value="Ankyrin repeat"/>
    <property type="match status" value="1"/>
</dbReference>
<dbReference type="InterPro" id="IPR050663">
    <property type="entry name" value="Ankyrin-SOCS_Box"/>
</dbReference>
<feature type="repeat" description="ANK" evidence="3">
    <location>
        <begin position="374"/>
        <end position="406"/>
    </location>
</feature>
<feature type="repeat" description="ANK" evidence="3">
    <location>
        <begin position="199"/>
        <end position="231"/>
    </location>
</feature>
<evidence type="ECO:0000256" key="2">
    <source>
        <dbReference type="ARBA" id="ARBA00023043"/>
    </source>
</evidence>
<proteinExistence type="predicted"/>
<dbReference type="GO" id="GO:0045944">
    <property type="term" value="P:positive regulation of transcription by RNA polymerase II"/>
    <property type="evidence" value="ECO:0007669"/>
    <property type="project" value="TreeGrafter"/>
</dbReference>
<evidence type="ECO:0000313" key="6">
    <source>
        <dbReference type="Proteomes" id="UP001347796"/>
    </source>
</evidence>
<keyword evidence="6" id="KW-1185">Reference proteome</keyword>
<dbReference type="GO" id="GO:0000976">
    <property type="term" value="F:transcription cis-regulatory region binding"/>
    <property type="evidence" value="ECO:0007669"/>
    <property type="project" value="TreeGrafter"/>
</dbReference>
<dbReference type="SMART" id="SM00248">
    <property type="entry name" value="ANK"/>
    <property type="match status" value="10"/>
</dbReference>
<dbReference type="AlphaFoldDB" id="A0AAN8JAW9"/>
<evidence type="ECO:0000256" key="4">
    <source>
        <dbReference type="SAM" id="MobiDB-lite"/>
    </source>
</evidence>
<dbReference type="InterPro" id="IPR036770">
    <property type="entry name" value="Ankyrin_rpt-contain_sf"/>
</dbReference>
<keyword evidence="2 3" id="KW-0040">ANK repeat</keyword>
<dbReference type="GO" id="GO:0005634">
    <property type="term" value="C:nucleus"/>
    <property type="evidence" value="ECO:0007669"/>
    <property type="project" value="TreeGrafter"/>
</dbReference>
<dbReference type="Proteomes" id="UP001347796">
    <property type="component" value="Unassembled WGS sequence"/>
</dbReference>
<accession>A0AAN8JAW9</accession>
<reference evidence="5 6" key="1">
    <citation type="submission" date="2024-01" db="EMBL/GenBank/DDBJ databases">
        <title>The genome of the rayed Mediterranean limpet Patella caerulea (Linnaeus, 1758).</title>
        <authorList>
            <person name="Anh-Thu Weber A."/>
            <person name="Halstead-Nussloch G."/>
        </authorList>
    </citation>
    <scope>NUCLEOTIDE SEQUENCE [LARGE SCALE GENOMIC DNA]</scope>
    <source>
        <strain evidence="5">AATW-2023a</strain>
        <tissue evidence="5">Whole specimen</tissue>
    </source>
</reference>
<name>A0AAN8JAW9_PATCE</name>
<dbReference type="Pfam" id="PF12796">
    <property type="entry name" value="Ank_2"/>
    <property type="match status" value="3"/>
</dbReference>
<dbReference type="Gene3D" id="1.25.40.20">
    <property type="entry name" value="Ankyrin repeat-containing domain"/>
    <property type="match status" value="2"/>
</dbReference>
<dbReference type="PANTHER" id="PTHR24193">
    <property type="entry name" value="ANKYRIN REPEAT PROTEIN"/>
    <property type="match status" value="1"/>
</dbReference>
<protein>
    <submittedName>
        <fullName evidence="5">Uncharacterized protein</fullName>
    </submittedName>
</protein>
<feature type="repeat" description="ANK" evidence="3">
    <location>
        <begin position="407"/>
        <end position="439"/>
    </location>
</feature>
<dbReference type="EMBL" id="JAZGQO010000011">
    <property type="protein sequence ID" value="KAK6174422.1"/>
    <property type="molecule type" value="Genomic_DNA"/>
</dbReference>
<evidence type="ECO:0000256" key="1">
    <source>
        <dbReference type="ARBA" id="ARBA00022737"/>
    </source>
</evidence>
<dbReference type="InterPro" id="IPR002110">
    <property type="entry name" value="Ankyrin_rpt"/>
</dbReference>
<keyword evidence="1" id="KW-0677">Repeat</keyword>
<dbReference type="PRINTS" id="PR01415">
    <property type="entry name" value="ANKYRIN"/>
</dbReference>
<dbReference type="PROSITE" id="PS50088">
    <property type="entry name" value="ANK_REPEAT"/>
    <property type="match status" value="6"/>
</dbReference>
<gene>
    <name evidence="5" type="ORF">SNE40_017701</name>
</gene>
<sequence>MAERPPVEDDLKMLSRSSKEKIYLRINSNSGADVSDDETRPGAASSSGSFKRKLQNEPTDEVTLALDQIMDRAGDPHNSSMDMFLTKPPICKAVEIGQLSAVRSLLDAGFDNTSKDCDGNSPLHLAVCLKLYEIMQLLLDRNSPLDSCNIVGYTPLHMAVINRDIHATHLILESNQTPVLSYISQGVSCPPIDLRALFSGDTCLHIATEQNCIEMVNIIIMNGANMNALNFQSQSPLILACRYNYVDIVALMLDKGADSNLKGYFGNERVTPLGLCARLNRVELTRMLVEHGADINANDDSGPCPLFISLNHQSDEVTDYFFAECLDKGLDVTVCRRNKETLMHALMLYTGDKRIQYARNLVSNGCSVNQATRSKQCPLHEAIGWRDTKMVSVLLELGADVEMLDRWGHKALHVAVSAGVEDIVRLLLYHGAGINSVTTFGVSPLFMALEYQHKELAEYLILNGSNLQQELYLLAHEINRPVFVAMETKLTPQYLLTHPSYLNHLRHQAGSPSKLLIRCVSKIRHILKQCNQSLATAYELPLPAVLQQQISFGIHPDSI</sequence>
<feature type="region of interest" description="Disordered" evidence="4">
    <location>
        <begin position="27"/>
        <end position="58"/>
    </location>
</feature>
<evidence type="ECO:0000313" key="5">
    <source>
        <dbReference type="EMBL" id="KAK6174422.1"/>
    </source>
</evidence>
<feature type="repeat" description="ANK" evidence="3">
    <location>
        <begin position="232"/>
        <end position="264"/>
    </location>
</feature>
<dbReference type="PROSITE" id="PS50297">
    <property type="entry name" value="ANK_REP_REGION"/>
    <property type="match status" value="6"/>
</dbReference>
<feature type="repeat" description="ANK" evidence="3">
    <location>
        <begin position="268"/>
        <end position="300"/>
    </location>
</feature>